<dbReference type="InterPro" id="IPR008979">
    <property type="entry name" value="Galactose-bd-like_sf"/>
</dbReference>
<proteinExistence type="inferred from homology"/>
<feature type="domain" description="SLH" evidence="11">
    <location>
        <begin position="924"/>
        <end position="987"/>
    </location>
</feature>
<dbReference type="OrthoDB" id="9809277at2"/>
<evidence type="ECO:0000256" key="3">
    <source>
        <dbReference type="ARBA" id="ARBA00022737"/>
    </source>
</evidence>
<dbReference type="Proteomes" id="UP000001349">
    <property type="component" value="Chromosome"/>
</dbReference>
<feature type="active site" description="Nucleophile" evidence="8">
    <location>
        <position position="616"/>
    </location>
</feature>
<dbReference type="PROSITE" id="PS51272">
    <property type="entry name" value="SLH"/>
    <property type="match status" value="2"/>
</dbReference>
<dbReference type="InterPro" id="IPR010502">
    <property type="entry name" value="Carb-bd_dom_fam9"/>
</dbReference>
<dbReference type="Gene3D" id="3.20.20.80">
    <property type="entry name" value="Glycosidases"/>
    <property type="match status" value="1"/>
</dbReference>
<dbReference type="InterPro" id="IPR044846">
    <property type="entry name" value="GH10"/>
</dbReference>
<dbReference type="GO" id="GO:0000272">
    <property type="term" value="P:polysaccharide catabolic process"/>
    <property type="evidence" value="ECO:0007669"/>
    <property type="project" value="UniProtKB-KW"/>
</dbReference>
<dbReference type="eggNOG" id="COG0726">
    <property type="taxonomic scope" value="Bacteria"/>
</dbReference>
<evidence type="ECO:0000259" key="12">
    <source>
        <dbReference type="PROSITE" id="PS51760"/>
    </source>
</evidence>
<evidence type="ECO:0000256" key="10">
    <source>
        <dbReference type="SAM" id="SignalP"/>
    </source>
</evidence>
<dbReference type="EMBL" id="CP001348">
    <property type="protein sequence ID" value="ACL76656.1"/>
    <property type="molecule type" value="Genomic_DNA"/>
</dbReference>
<dbReference type="CAZy" id="CBM9">
    <property type="family name" value="Carbohydrate-Binding Module Family 9"/>
</dbReference>
<feature type="domain" description="GH10" evidence="12">
    <location>
        <begin position="355"/>
        <end position="692"/>
    </location>
</feature>
<name>B8I5C0_RUMCH</name>
<evidence type="ECO:0000256" key="6">
    <source>
        <dbReference type="ARBA" id="ARBA00023295"/>
    </source>
</evidence>
<dbReference type="KEGG" id="cce:Ccel_2320"/>
<dbReference type="SMART" id="SM00633">
    <property type="entry name" value="Glyco_10"/>
    <property type="match status" value="1"/>
</dbReference>
<gene>
    <name evidence="13" type="ordered locus">Ccel_2320</name>
</gene>
<evidence type="ECO:0000313" key="14">
    <source>
        <dbReference type="Proteomes" id="UP000001349"/>
    </source>
</evidence>
<comment type="similarity">
    <text evidence="1 9">Belongs to the glycosyl hydrolase 10 (cellulase F) family.</text>
</comment>
<dbReference type="Pfam" id="PF02018">
    <property type="entry name" value="CBM_4_9"/>
    <property type="match status" value="2"/>
</dbReference>
<dbReference type="GO" id="GO:0031176">
    <property type="term" value="F:endo-1,4-beta-xylanase activity"/>
    <property type="evidence" value="ECO:0007669"/>
    <property type="project" value="UniProtKB-EC"/>
</dbReference>
<accession>B8I5C0</accession>
<dbReference type="Pfam" id="PF00331">
    <property type="entry name" value="Glyco_hydro_10"/>
    <property type="match status" value="1"/>
</dbReference>
<keyword evidence="2 10" id="KW-0732">Signal</keyword>
<dbReference type="InterPro" id="IPR001119">
    <property type="entry name" value="SLH_dom"/>
</dbReference>
<dbReference type="Pfam" id="PF00395">
    <property type="entry name" value="SLH"/>
    <property type="match status" value="2"/>
</dbReference>
<dbReference type="eggNOG" id="COG3210">
    <property type="taxonomic scope" value="Bacteria"/>
</dbReference>
<dbReference type="PROSITE" id="PS51760">
    <property type="entry name" value="GH10_2"/>
    <property type="match status" value="1"/>
</dbReference>
<protein>
    <recommendedName>
        <fullName evidence="9">Beta-xylanase</fullName>
        <ecNumber evidence="9">3.2.1.8</ecNumber>
    </recommendedName>
</protein>
<keyword evidence="3" id="KW-0677">Repeat</keyword>
<dbReference type="EC" id="3.2.1.8" evidence="9"/>
<dbReference type="AlphaFoldDB" id="B8I5C0"/>
<keyword evidence="6 9" id="KW-0326">Glycosidase</keyword>
<dbReference type="InterPro" id="IPR031158">
    <property type="entry name" value="GH10_AS"/>
</dbReference>
<dbReference type="InterPro" id="IPR001000">
    <property type="entry name" value="GH10_dom"/>
</dbReference>
<dbReference type="PROSITE" id="PS00591">
    <property type="entry name" value="GH10_1"/>
    <property type="match status" value="1"/>
</dbReference>
<evidence type="ECO:0000256" key="4">
    <source>
        <dbReference type="ARBA" id="ARBA00022801"/>
    </source>
</evidence>
<feature type="domain" description="SLH" evidence="11">
    <location>
        <begin position="995"/>
        <end position="1050"/>
    </location>
</feature>
<evidence type="ECO:0000256" key="9">
    <source>
        <dbReference type="RuleBase" id="RU361174"/>
    </source>
</evidence>
<keyword evidence="4 9" id="KW-0378">Hydrolase</keyword>
<dbReference type="InterPro" id="IPR003305">
    <property type="entry name" value="CenC_carb-bd"/>
</dbReference>
<dbReference type="SUPFAM" id="SSF49344">
    <property type="entry name" value="CBD9-like"/>
    <property type="match status" value="1"/>
</dbReference>
<dbReference type="PRINTS" id="PR00134">
    <property type="entry name" value="GLHYDRLASE10"/>
</dbReference>
<dbReference type="GO" id="GO:0030246">
    <property type="term" value="F:carbohydrate binding"/>
    <property type="evidence" value="ECO:0007669"/>
    <property type="project" value="InterPro"/>
</dbReference>
<evidence type="ECO:0000259" key="11">
    <source>
        <dbReference type="PROSITE" id="PS51272"/>
    </source>
</evidence>
<feature type="signal peptide" evidence="10">
    <location>
        <begin position="1"/>
        <end position="29"/>
    </location>
</feature>
<dbReference type="CDD" id="cd00005">
    <property type="entry name" value="CBM9_like_1"/>
    <property type="match status" value="1"/>
</dbReference>
<reference evidence="13 14" key="1">
    <citation type="submission" date="2009-01" db="EMBL/GenBank/DDBJ databases">
        <title>Complete sequence of Clostridium cellulolyticum H10.</title>
        <authorList>
            <consortium name="US DOE Joint Genome Institute"/>
            <person name="Lucas S."/>
            <person name="Copeland A."/>
            <person name="Lapidus A."/>
            <person name="Glavina del Rio T."/>
            <person name="Dalin E."/>
            <person name="Tice H."/>
            <person name="Bruce D."/>
            <person name="Goodwin L."/>
            <person name="Pitluck S."/>
            <person name="Chertkov O."/>
            <person name="Saunders E."/>
            <person name="Brettin T."/>
            <person name="Detter J.C."/>
            <person name="Han C."/>
            <person name="Larimer F."/>
            <person name="Land M."/>
            <person name="Hauser L."/>
            <person name="Kyrpides N."/>
            <person name="Ivanova N."/>
            <person name="Zhou J."/>
            <person name="Richardson P."/>
        </authorList>
    </citation>
    <scope>NUCLEOTIDE SEQUENCE [LARGE SCALE GENOMIC DNA]</scope>
    <source>
        <strain evidence="14">ATCC 35319 / DSM 5812 / JCM 6584 / H10</strain>
    </source>
</reference>
<keyword evidence="14" id="KW-1185">Reference proteome</keyword>
<evidence type="ECO:0000256" key="7">
    <source>
        <dbReference type="ARBA" id="ARBA00023326"/>
    </source>
</evidence>
<evidence type="ECO:0000256" key="1">
    <source>
        <dbReference type="ARBA" id="ARBA00007495"/>
    </source>
</evidence>
<keyword evidence="7 9" id="KW-0624">Polysaccharide degradation</keyword>
<organism evidence="13 14">
    <name type="scientific">Ruminiclostridium cellulolyticum (strain ATCC 35319 / DSM 5812 / JCM 6584 / H10)</name>
    <name type="common">Clostridium cellulolyticum</name>
    <dbReference type="NCBI Taxonomy" id="394503"/>
    <lineage>
        <taxon>Bacteria</taxon>
        <taxon>Bacillati</taxon>
        <taxon>Bacillota</taxon>
        <taxon>Clostridia</taxon>
        <taxon>Eubacteriales</taxon>
        <taxon>Oscillospiraceae</taxon>
        <taxon>Ruminiclostridium</taxon>
    </lineage>
</organism>
<sequence length="1050" mass="115489" precursor="true">MYRNRNKVLALLLAFAMIISVMPMSAVMAETKTTYHETFADGKGAATQSGGATLEKVGNKVFEGNDDGAALYVSNRKNNWDAADFKFNDIGLKNGKTYSITVKGFVDSNAKVPAGAQAFLQVVNSYAWLAGSDFVAGKAFTLSGKYTVDTSKDDGIRVQSNDEGKEVPFYIGDISITEEAVEEVPEDPSRPKAETFKTITFEDKTTGGFGARSGEGGEKLTVTKEANHTDGGSYALKVENRTMTWHGPSMNVEKFVSQGSEYKVTAWVKLASPESSQLQLSTQVGNGGTASYVSLAAKTISTSDGWVKYEGTYRYNNVSSEYITIYVESASSANASFYIDDISFEQTGSGPIKIQNDLESIKNVYKKDFLIGNAIAAEDMEGVRLDLLKKHFNVMTAGNAMKPDALQPTKGNFTFADADKLVDKVLAEGFEMHGHTLVWHQQSPAWLNTKVDASGNAVPLSREEALTNLKTHIKTVVEHYGNKVISWDVVNEGMNDNPSNPEDWRGALRQSPWYQAIGPDYMEQAFLAAREVLDAHPDWDVKLYYNDYNDDNQNKSKAIYYMVKELNEKYAKTHPGKLLIDGVGMQAHYNMSTNPSNVELSLERFISLGVEVSITELDVQAGSDFKLTDEIANAQGYLYAQLFDIYKKHAANISRITIWGLDDGTSWRSSTNPLPFDKNLQAKPAFFGTVDPAKFMNEHQPQTPKNAKYTTARYGTPVIDGTVDSVWSKAQDIPINQYQMAWQGATGTAKALWDDKNLYVLVQVSDSELDKKSVNTYEQDSVEVFIDENNGKTTFYQDDDGQYRVNYDNETSFNPESISTGFKSATKVSGTSYTVEIKIPLKSVTPSNNLKIGFDVQINDAKDGSRKSVATWNDTTGNGYQDTSVYGVLTLSNSDSNNTSQYITRGEFIDSIIKALGLNKNVQVKDSFKDVTKDSSYYASVSVAYQKGIVSGYKNGEFKPQAKITRQEAMTIIAKAMKAAGKNVNYSADEINKILKEFKDSNKVAGWAKGSVAACIKAGIVSGKSGKMLAPQENITFSQTESIVKKLSAK</sequence>
<dbReference type="Pfam" id="PF06452">
    <property type="entry name" value="CBM9_1"/>
    <property type="match status" value="1"/>
</dbReference>
<dbReference type="PANTHER" id="PTHR31490:SF90">
    <property type="entry name" value="ENDO-1,4-BETA-XYLANASE A"/>
    <property type="match status" value="1"/>
</dbReference>
<dbReference type="PANTHER" id="PTHR31490">
    <property type="entry name" value="GLYCOSYL HYDROLASE"/>
    <property type="match status" value="1"/>
</dbReference>
<comment type="catalytic activity">
    <reaction evidence="9">
        <text>Endohydrolysis of (1-&gt;4)-beta-D-xylosidic linkages in xylans.</text>
        <dbReference type="EC" id="3.2.1.8"/>
    </reaction>
</comment>
<dbReference type="Gene3D" id="2.60.40.1190">
    <property type="match status" value="1"/>
</dbReference>
<dbReference type="InterPro" id="IPR017853">
    <property type="entry name" value="GH"/>
</dbReference>
<evidence type="ECO:0000256" key="2">
    <source>
        <dbReference type="ARBA" id="ARBA00022729"/>
    </source>
</evidence>
<dbReference type="SUPFAM" id="SSF51445">
    <property type="entry name" value="(Trans)glycosidases"/>
    <property type="match status" value="1"/>
</dbReference>
<keyword evidence="5 9" id="KW-0119">Carbohydrate metabolism</keyword>
<feature type="chain" id="PRO_5002873734" description="Beta-xylanase" evidence="10">
    <location>
        <begin position="30"/>
        <end position="1050"/>
    </location>
</feature>
<dbReference type="Gene3D" id="2.60.120.260">
    <property type="entry name" value="Galactose-binding domain-like"/>
    <property type="match status" value="2"/>
</dbReference>
<dbReference type="CAZy" id="GH10">
    <property type="family name" value="Glycoside Hydrolase Family 10"/>
</dbReference>
<dbReference type="HOGENOM" id="CLU_001408_1_0_9"/>
<dbReference type="RefSeq" id="WP_015925748.1">
    <property type="nucleotide sequence ID" value="NC_011898.1"/>
</dbReference>
<dbReference type="SUPFAM" id="SSF49785">
    <property type="entry name" value="Galactose-binding domain-like"/>
    <property type="match status" value="2"/>
</dbReference>
<dbReference type="STRING" id="394503.Ccel_2320"/>
<dbReference type="eggNOG" id="COG3693">
    <property type="taxonomic scope" value="Bacteria"/>
</dbReference>
<evidence type="ECO:0000256" key="5">
    <source>
        <dbReference type="ARBA" id="ARBA00023277"/>
    </source>
</evidence>
<dbReference type="CAZy" id="CBM22">
    <property type="family name" value="Carbohydrate-Binding Module Family 22"/>
</dbReference>
<evidence type="ECO:0000256" key="8">
    <source>
        <dbReference type="PROSITE-ProRule" id="PRU10061"/>
    </source>
</evidence>
<evidence type="ECO:0000313" key="13">
    <source>
        <dbReference type="EMBL" id="ACL76656.1"/>
    </source>
</evidence>